<feature type="compositionally biased region" description="Low complexity" evidence="1">
    <location>
        <begin position="385"/>
        <end position="404"/>
    </location>
</feature>
<evidence type="ECO:0000256" key="1">
    <source>
        <dbReference type="SAM" id="MobiDB-lite"/>
    </source>
</evidence>
<feature type="compositionally biased region" description="Basic and acidic residues" evidence="1">
    <location>
        <begin position="427"/>
        <end position="439"/>
    </location>
</feature>
<dbReference type="Proteomes" id="UP000504606">
    <property type="component" value="Unplaced"/>
</dbReference>
<evidence type="ECO:0000313" key="2">
    <source>
        <dbReference type="Proteomes" id="UP000504606"/>
    </source>
</evidence>
<gene>
    <name evidence="3" type="primary">LOC113207321</name>
</gene>
<dbReference type="RefSeq" id="XP_052125933.1">
    <property type="nucleotide sequence ID" value="XM_052269973.1"/>
</dbReference>
<dbReference type="GeneID" id="113207321"/>
<dbReference type="KEGG" id="foc:113207321"/>
<name>A0A9C6UBU7_FRAOC</name>
<sequence>MKKSSSTRYFLVFFKHGRNGRPESDVLHQKRIPDGYGSAAKVNDRVRIKYRDDDTKKFTFYDGVILQIDHDLNVLQTIDVDEKGEIVPPNQKRFPEELLAVKRHLAKQSRAITVAAKEHQRTLDTSLLGISVFNTASAPGCSGNLPQNGGTASQLQSDSRLVTPAGCSKDLSVNDVTASLLPSVSHLVTPEVKVFLEALVPAASSLHDSSQCAQVDWLHSVLQNILRSLESEQEKNVTLPEHFLKQSKQCDTDLFGNGKFFVPFMSYRAIHADVENKKGKKKNSWQIYVSEVLNRLYGNRMLYLTAKGQRRTTGIDGDLYNSLLDYCLHHFENFRSLENRVPAFNRNINVIRQGRKNMSKNRTAARENGAVVAKKQSKGNKKQSKGNQKQSKGNQKQSKGNQKQAKGKGSDSESDDGDEYEDISSESENHTGELRRTSSMDDEDLLDETPIREKLQQKCHGKRVVGENRQLLERKFLQPVLVGKRKISDGYLHSSTSEGPHIQSQATDFHQGFTKQMRPGQVISAAGQYNPYYQQAPHRVPHSYSHRGGSPVVSSGQGAQRLPHNYSPNQVSQLPAYYSHLPQEGSHVYDYAPTAGSPYVANSEGIQSVEQYSQDPMTIALQVVNNPNLI</sequence>
<evidence type="ECO:0000313" key="3">
    <source>
        <dbReference type="RefSeq" id="XP_052125933.1"/>
    </source>
</evidence>
<accession>A0A9C6UBU7</accession>
<feature type="region of interest" description="Disordered" evidence="1">
    <location>
        <begin position="354"/>
        <end position="444"/>
    </location>
</feature>
<feature type="compositionally biased region" description="Acidic residues" evidence="1">
    <location>
        <begin position="412"/>
        <end position="425"/>
    </location>
</feature>
<proteinExistence type="predicted"/>
<keyword evidence="2" id="KW-1185">Reference proteome</keyword>
<feature type="compositionally biased region" description="Basic residues" evidence="1">
    <location>
        <begin position="375"/>
        <end position="384"/>
    </location>
</feature>
<dbReference type="AlphaFoldDB" id="A0A9C6UBU7"/>
<protein>
    <submittedName>
        <fullName evidence="3">Uncharacterized protein LOC113207321</fullName>
    </submittedName>
</protein>
<organism evidence="2 3">
    <name type="scientific">Frankliniella occidentalis</name>
    <name type="common">Western flower thrips</name>
    <name type="synonym">Euthrips occidentalis</name>
    <dbReference type="NCBI Taxonomy" id="133901"/>
    <lineage>
        <taxon>Eukaryota</taxon>
        <taxon>Metazoa</taxon>
        <taxon>Ecdysozoa</taxon>
        <taxon>Arthropoda</taxon>
        <taxon>Hexapoda</taxon>
        <taxon>Insecta</taxon>
        <taxon>Pterygota</taxon>
        <taxon>Neoptera</taxon>
        <taxon>Paraneoptera</taxon>
        <taxon>Thysanoptera</taxon>
        <taxon>Terebrantia</taxon>
        <taxon>Thripoidea</taxon>
        <taxon>Thripidae</taxon>
        <taxon>Frankliniella</taxon>
    </lineage>
</organism>
<reference evidence="3" key="1">
    <citation type="submission" date="2025-08" db="UniProtKB">
        <authorList>
            <consortium name="RefSeq"/>
        </authorList>
    </citation>
    <scope>IDENTIFICATION</scope>
    <source>
        <tissue evidence="3">Whole organism</tissue>
    </source>
</reference>